<feature type="domain" description="Golvesin/Xly CBD-like" evidence="3">
    <location>
        <begin position="908"/>
        <end position="983"/>
    </location>
</feature>
<protein>
    <recommendedName>
        <fullName evidence="3">Golvesin/Xly CBD-like domain-containing protein</fullName>
    </recommendedName>
</protein>
<evidence type="ECO:0000256" key="2">
    <source>
        <dbReference type="SAM" id="SignalP"/>
    </source>
</evidence>
<dbReference type="Proteomes" id="UP000199341">
    <property type="component" value="Unassembled WGS sequence"/>
</dbReference>
<dbReference type="SUPFAM" id="SSF63825">
    <property type="entry name" value="YWTD domain"/>
    <property type="match status" value="1"/>
</dbReference>
<dbReference type="InterPro" id="IPR006311">
    <property type="entry name" value="TAT_signal"/>
</dbReference>
<feature type="signal peptide" evidence="2">
    <location>
        <begin position="1"/>
        <end position="36"/>
    </location>
</feature>
<keyword evidence="5" id="KW-1185">Reference proteome</keyword>
<proteinExistence type="predicted"/>
<feature type="compositionally biased region" description="Basic and acidic residues" evidence="1">
    <location>
        <begin position="64"/>
        <end position="77"/>
    </location>
</feature>
<accession>A0A1H0GS44</accession>
<keyword evidence="2" id="KW-0732">Signal</keyword>
<feature type="region of interest" description="Disordered" evidence="1">
    <location>
        <begin position="36"/>
        <end position="77"/>
    </location>
</feature>
<dbReference type="InterPro" id="IPR033803">
    <property type="entry name" value="CBD-like_Golvesin-Xly"/>
</dbReference>
<sequence>MFPPPRRPRRRRRLRIAALCTAVMAAGLLAAPAATASGGTKAAGSGDGDAKKAPATSNTASHGAPDHVTDAGKDLPKGWRTSADRAVTLAPDSDGVHVLAADSSKAYRWRTVTTLVEPGFDSDLWTGNFCLADRSHAVVVYAPREFADAQELMERGAFTAIVDLDTGKVHKLAANASLAYFDPSCDPVAHTAAITQLTDDRTRVMTVDTRGATRSTATLDGEITSAVPDGDRLLAASGNKVVSISRTGRTSSVATASGTPYGIRADKGGGVDFLDSSGREERAHRVHAGHTTTLATGAVGTIGLAPAADGRVFLTGTPKTTAKLPAQVARVAADPQADLSTEGGLAVRDAVTPGLHTHVADRSSAATGPAPTAGHATLRATVTATGADLDFSAQVAPTAGAASGAATSPSLAGADKAHAQAASAATSSSTVDADRSCSIARNDPAAMALQPTPNQVEWAVDMAVRKDLTSGYLEQQSWRSAEGLGTSVDPQGMFPLPDLNTGGQIPSQVLLGILAQESNLWQATSHADPGEFGDPLIGNFYGTNIYAGTAGYDPDRIWKVDWDKSDCGYGVGQVTDGMRLAGRTKPGETALPADQQRALALDYTANIAYAARLLAQKWNELHTSSVHLAINDDDPSKMENWFAAVWDYNSGFNAPGTASNWGLGWYNNPANPIYPSTRHPFLDGNSYSDAAKPQQWPYEEKVEGWGAWPIDTGHSYDDSGNEQQKGDPGYGSAGYAAAWWTTDLQRSQVKPPIATFCATGVNDCDINDPPTCEVDHSGDPDCDTPHWWHASATWKPDCSSSCGHGQIRYVTLRHEPGRANPAPPPCDTSALPSGSVVVDDVPSGTPEPRCPVNTFADQGTFTFSFPEDEEGHYESREDLWEIGGGFDGHYWFSHGREPNNWDNLLETTGTWKPTSLPTRLYQVKAYMPFLGSKTKSALYQVDDGAGHHFSREVNQDSVTNGWVTVGYFQLGTGASVTLTNVTGDGSSGDTDVAYDALAFVPFQGTWQHHTFDAVSIFPSDIDLDTSTPSQIDSPMRNRGTLYDWAHSVTAGGRTWDNSGSLTGLTNFPVCVSGTRTGSCVGPAVASAASAWSAQVEAAGTDPGNSPSQADWMGFSNPTPPSTIDPDNSFTDDSSYKIKTHIDAQYVTGPDGKIVPGSEQVTDTDRTGNTDLAQFVLDFVHATVSDYGSLGVTLPDLSFTGTDPNSYGATGYVANPLATGVTPGQAYVERVQNDGIDSSGTCLDTKIVSGGSLGYRMLDAQDSTDANLSAWVNKLYSLALIGQVPQEVADAAGDMYNLFFKKASVTEGKLLGSFFNMAPPIWQDVSMAFCADGTVKPTHATDDIDDSPTMGLVFQSYMPDMYLYLDGHQVDESGHPSSGPVQRGDFALFSNIPGITGDPDQNAYGLCAVDLRGNGGNPWEIQALPENFPVGRPKAAEFCDGT</sequence>
<reference evidence="4 5" key="1">
    <citation type="submission" date="2016-10" db="EMBL/GenBank/DDBJ databases">
        <authorList>
            <person name="de Groot N.N."/>
        </authorList>
    </citation>
    <scope>NUCLEOTIDE SEQUENCE [LARGE SCALE GENOMIC DNA]</scope>
    <source>
        <strain evidence="4 5">CGMCC 4.2022</strain>
    </source>
</reference>
<evidence type="ECO:0000313" key="4">
    <source>
        <dbReference type="EMBL" id="SDO09723.1"/>
    </source>
</evidence>
<evidence type="ECO:0000259" key="3">
    <source>
        <dbReference type="Pfam" id="PF25275"/>
    </source>
</evidence>
<dbReference type="OrthoDB" id="5503950at2"/>
<gene>
    <name evidence="4" type="ORF">SAMN05216259_107247</name>
</gene>
<dbReference type="PROSITE" id="PS51318">
    <property type="entry name" value="TAT"/>
    <property type="match status" value="1"/>
</dbReference>
<dbReference type="STRING" id="310781.SAMN05216259_107247"/>
<evidence type="ECO:0000313" key="5">
    <source>
        <dbReference type="Proteomes" id="UP000199341"/>
    </source>
</evidence>
<name>A0A1H0GS44_9ACTN</name>
<feature type="chain" id="PRO_5011552504" description="Golvesin/Xly CBD-like domain-containing protein" evidence="2">
    <location>
        <begin position="37"/>
        <end position="1441"/>
    </location>
</feature>
<evidence type="ECO:0000256" key="1">
    <source>
        <dbReference type="SAM" id="MobiDB-lite"/>
    </source>
</evidence>
<dbReference type="EMBL" id="FNIE01000007">
    <property type="protein sequence ID" value="SDO09723.1"/>
    <property type="molecule type" value="Genomic_DNA"/>
</dbReference>
<dbReference type="Pfam" id="PF25275">
    <property type="entry name" value="Golvesin_C"/>
    <property type="match status" value="1"/>
</dbReference>
<dbReference type="RefSeq" id="WP_143031706.1">
    <property type="nucleotide sequence ID" value="NZ_FNIE01000007.1"/>
</dbReference>
<organism evidence="4 5">
    <name type="scientific">Actinacidiphila guanduensis</name>
    <dbReference type="NCBI Taxonomy" id="310781"/>
    <lineage>
        <taxon>Bacteria</taxon>
        <taxon>Bacillati</taxon>
        <taxon>Actinomycetota</taxon>
        <taxon>Actinomycetes</taxon>
        <taxon>Kitasatosporales</taxon>
        <taxon>Streptomycetaceae</taxon>
        <taxon>Actinacidiphila</taxon>
    </lineage>
</organism>